<evidence type="ECO:0000256" key="1">
    <source>
        <dbReference type="ARBA" id="ARBA00022737"/>
    </source>
</evidence>
<feature type="non-terminal residue" evidence="3">
    <location>
        <position position="1"/>
    </location>
</feature>
<reference evidence="3" key="1">
    <citation type="journal article" date="2012" name="Mol. Plant Microbe Interact.">
        <title>A highly conserved effector in Fusarium oxysporum is required for full virulence on Arabidopsis.</title>
        <authorList>
            <person name="Thatcher L.F."/>
            <person name="Gardiner D.M."/>
            <person name="Kazan K."/>
            <person name="Manners J."/>
        </authorList>
    </citation>
    <scope>NUCLEOTIDE SEQUENCE [LARGE SCALE GENOMIC DNA]</scope>
    <source>
        <strain evidence="3">Fo5176</strain>
    </source>
</reference>
<sequence length="181" mass="19903">SQSTTLANQFKPAILQCFGDIAGAIGGHFETYLSVVAQVLEQATTVTASPEGPYEMYDYVVSLREGIMDAWGGIIGAMKVSEKTQALQQYVPLIFNALSIIASDMNRSESLMRASMGVIGDLADAYPDGQLVDAFRQDWLTVMIKETKTNREFQPRTIETARWAREQVKRQLGGSQAVMAN</sequence>
<protein>
    <recommendedName>
        <fullName evidence="2">Importin subunit beta-1/Transportin-1-like TPR repeats domain-containing protein</fullName>
    </recommendedName>
</protein>
<dbReference type="Pfam" id="PF25574">
    <property type="entry name" value="TPR_IMB1"/>
    <property type="match status" value="1"/>
</dbReference>
<proteinExistence type="predicted"/>
<organism evidence="3">
    <name type="scientific">Fusarium oxysporum (strain Fo5176)</name>
    <name type="common">Fusarium vascular wilt</name>
    <dbReference type="NCBI Taxonomy" id="660025"/>
    <lineage>
        <taxon>Eukaryota</taxon>
        <taxon>Fungi</taxon>
        <taxon>Dikarya</taxon>
        <taxon>Ascomycota</taxon>
        <taxon>Pezizomycotina</taxon>
        <taxon>Sordariomycetes</taxon>
        <taxon>Hypocreomycetidae</taxon>
        <taxon>Hypocreales</taxon>
        <taxon>Nectriaceae</taxon>
        <taxon>Fusarium</taxon>
        <taxon>Fusarium oxysporum species complex</taxon>
    </lineage>
</organism>
<keyword evidence="1" id="KW-0677">Repeat</keyword>
<dbReference type="STRING" id="660025.F9FGL3"/>
<dbReference type="EMBL" id="AFQF01001761">
    <property type="protein sequence ID" value="EGU83959.1"/>
    <property type="molecule type" value="Genomic_DNA"/>
</dbReference>
<dbReference type="SUPFAM" id="SSF48371">
    <property type="entry name" value="ARM repeat"/>
    <property type="match status" value="1"/>
</dbReference>
<name>F9FGL3_FUSOF</name>
<gene>
    <name evidence="3" type="ORF">FOXB_05542</name>
</gene>
<dbReference type="InterPro" id="IPR058584">
    <property type="entry name" value="IMB1_TNPO1-like_TPR"/>
</dbReference>
<comment type="caution">
    <text evidence="3">The sequence shown here is derived from an EMBL/GenBank/DDBJ whole genome shotgun (WGS) entry which is preliminary data.</text>
</comment>
<evidence type="ECO:0000259" key="2">
    <source>
        <dbReference type="Pfam" id="PF25574"/>
    </source>
</evidence>
<dbReference type="InterPro" id="IPR011989">
    <property type="entry name" value="ARM-like"/>
</dbReference>
<feature type="domain" description="Importin subunit beta-1/Transportin-1-like TPR repeats" evidence="2">
    <location>
        <begin position="2"/>
        <end position="148"/>
    </location>
</feature>
<dbReference type="Gene3D" id="1.25.10.10">
    <property type="entry name" value="Leucine-rich Repeat Variant"/>
    <property type="match status" value="1"/>
</dbReference>
<evidence type="ECO:0000313" key="3">
    <source>
        <dbReference type="EMBL" id="EGU83959.1"/>
    </source>
</evidence>
<dbReference type="InterPro" id="IPR016024">
    <property type="entry name" value="ARM-type_fold"/>
</dbReference>
<dbReference type="AlphaFoldDB" id="F9FGL3"/>
<accession>F9FGL3</accession>